<feature type="binding site" evidence="3">
    <location>
        <position position="175"/>
    </location>
    <ligand>
        <name>L-glutamate</name>
        <dbReference type="ChEBI" id="CHEBI:29985"/>
    </ligand>
</feature>
<dbReference type="SUPFAM" id="SSF56235">
    <property type="entry name" value="N-terminal nucleophile aminohydrolases (Ntn hydrolases)"/>
    <property type="match status" value="1"/>
</dbReference>
<feature type="binding site" evidence="3">
    <location>
        <position position="554"/>
    </location>
    <ligand>
        <name>L-glutamate</name>
        <dbReference type="ChEBI" id="CHEBI:29985"/>
    </ligand>
</feature>
<feature type="binding site" evidence="3">
    <location>
        <position position="499"/>
    </location>
    <ligand>
        <name>L-glutamate</name>
        <dbReference type="ChEBI" id="CHEBI:29985"/>
    </ligand>
</feature>
<sequence>MGVRPVIDHTTSPPEKIKMLYLNQLQLHTLFKMANETCGFSSKTRAALYLLVVLIVVAIILACTAIIVSTVNRGPNKQEESDISGADVQTDEVIWPSVPDDSENVYRFASVACAEKNCSAIGVQMLAEGGSGIDAMIAVSLCLGVARSLSSGVGGGGFTTYYNREMMKPYVLDYRDTAPAVANSTMYINNSRISPNIGGGSIAVPGEIAGTWELHQKFGKLNWSRLFEPSIELAENGITLNAYVSGYLPDLIDSFDDQLKAIFTDPETGEIKKEGDTVVFTKLAETYRRIAAEGPQTFYNGNLRDDIVADLEELDGQTVFKEDLENYKPEVREPLQSSLENGGYKLISVPPPSGGVVVQYILNILDGYEFTSSSVSPRLEEIPSTATTYHQIIEAVKFAYASRMNLGDGSFVDVSELVANMTSSEFSEEIRQKITDSRTHNVEYYGVTTDARRTTGTSQISILTGNGDAVSTTTTVNYAWGSKRMGKRTGIIFNNLMDDFSMPGKPSWSNDSWVAPSNSANWIEPGKRPLSSMSPTVVVDKNGDVVMVTGGSGGSKIITAAALTLINRLWFGMNLTEAVSRPRLHSQLLPDNVLYENRFPLEYVDELLKKGHKMEFHTSNIPVSDSVGIYEESILGVGDFRRQGAADGF</sequence>
<dbReference type="InterPro" id="IPR029055">
    <property type="entry name" value="Ntn_hydrolases_N"/>
</dbReference>
<dbReference type="InterPro" id="IPR043138">
    <property type="entry name" value="GGT_lsub"/>
</dbReference>
<dbReference type="InterPro" id="IPR000101">
    <property type="entry name" value="GGT_peptidase"/>
</dbReference>
<proteinExistence type="predicted"/>
<dbReference type="Pfam" id="PF01019">
    <property type="entry name" value="G_glu_transpept"/>
    <property type="match status" value="1"/>
</dbReference>
<keyword evidence="4" id="KW-0472">Membrane</keyword>
<evidence type="ECO:0000256" key="2">
    <source>
        <dbReference type="PIRSR" id="PIRSR600101-1"/>
    </source>
</evidence>
<dbReference type="AlphaFoldDB" id="A0A7J7J679"/>
<feature type="binding site" evidence="3">
    <location>
        <begin position="531"/>
        <end position="532"/>
    </location>
    <ligand>
        <name>L-glutamate</name>
        <dbReference type="ChEBI" id="CHEBI:29985"/>
    </ligand>
</feature>
<organism evidence="5 6">
    <name type="scientific">Bugula neritina</name>
    <name type="common">Brown bryozoan</name>
    <name type="synonym">Sertularia neritina</name>
    <dbReference type="NCBI Taxonomy" id="10212"/>
    <lineage>
        <taxon>Eukaryota</taxon>
        <taxon>Metazoa</taxon>
        <taxon>Spiralia</taxon>
        <taxon>Lophotrochozoa</taxon>
        <taxon>Bryozoa</taxon>
        <taxon>Gymnolaemata</taxon>
        <taxon>Cheilostomatida</taxon>
        <taxon>Flustrina</taxon>
        <taxon>Buguloidea</taxon>
        <taxon>Bugulidae</taxon>
        <taxon>Bugula</taxon>
    </lineage>
</organism>
<dbReference type="PANTHER" id="PTHR11686:SF9">
    <property type="entry name" value="RE13973P"/>
    <property type="match status" value="1"/>
</dbReference>
<evidence type="ECO:0000256" key="4">
    <source>
        <dbReference type="SAM" id="Phobius"/>
    </source>
</evidence>
<keyword evidence="1" id="KW-1202">Platelet aggregation activating toxin</keyword>
<dbReference type="PANTHER" id="PTHR11686">
    <property type="entry name" value="GAMMA GLUTAMYL TRANSPEPTIDASE"/>
    <property type="match status" value="1"/>
</dbReference>
<dbReference type="PRINTS" id="PR01210">
    <property type="entry name" value="GGTRANSPTASE"/>
</dbReference>
<feature type="binding site" evidence="3">
    <location>
        <begin position="475"/>
        <end position="477"/>
    </location>
    <ligand>
        <name>L-glutamate</name>
        <dbReference type="ChEBI" id="CHEBI:29985"/>
    </ligand>
</feature>
<evidence type="ECO:0000256" key="1">
    <source>
        <dbReference type="ARBA" id="ARBA00084097"/>
    </source>
</evidence>
<feature type="transmembrane region" description="Helical" evidence="4">
    <location>
        <begin position="46"/>
        <end position="68"/>
    </location>
</feature>
<accession>A0A7J7J679</accession>
<dbReference type="FunFam" id="3.60.20.40:FF:000001">
    <property type="entry name" value="Gamma-glutamyltranspeptidase 1"/>
    <property type="match status" value="1"/>
</dbReference>
<dbReference type="EMBL" id="VXIV02003114">
    <property type="protein sequence ID" value="KAF6021146.1"/>
    <property type="molecule type" value="Genomic_DNA"/>
</dbReference>
<gene>
    <name evidence="5" type="ORF">EB796_020546</name>
</gene>
<feature type="active site" description="Nucleophile" evidence="2">
    <location>
        <position position="457"/>
    </location>
</feature>
<keyword evidence="1" id="KW-0800">Toxin</keyword>
<dbReference type="InterPro" id="IPR043137">
    <property type="entry name" value="GGT_ssub_C"/>
</dbReference>
<protein>
    <submittedName>
        <fullName evidence="5">GGT1</fullName>
    </submittedName>
</protein>
<dbReference type="GO" id="GO:0036374">
    <property type="term" value="F:glutathione hydrolase activity"/>
    <property type="evidence" value="ECO:0007669"/>
    <property type="project" value="InterPro"/>
</dbReference>
<dbReference type="NCBIfam" id="TIGR00066">
    <property type="entry name" value="g_glut_trans"/>
    <property type="match status" value="1"/>
</dbReference>
<dbReference type="OrthoDB" id="1081007at2759"/>
<dbReference type="FunFam" id="1.10.246.130:FF:000001">
    <property type="entry name" value="Gamma-glutamyltransferase 5 isoform 1"/>
    <property type="match status" value="1"/>
</dbReference>
<dbReference type="GO" id="GO:0006751">
    <property type="term" value="P:glutathione catabolic process"/>
    <property type="evidence" value="ECO:0007669"/>
    <property type="project" value="InterPro"/>
</dbReference>
<dbReference type="Proteomes" id="UP000593567">
    <property type="component" value="Unassembled WGS sequence"/>
</dbReference>
<keyword evidence="1" id="KW-1199">Hemostasis impairing toxin</keyword>
<name>A0A7J7J679_BUGNE</name>
<dbReference type="GO" id="GO:0005886">
    <property type="term" value="C:plasma membrane"/>
    <property type="evidence" value="ECO:0007669"/>
    <property type="project" value="TreeGrafter"/>
</dbReference>
<keyword evidence="6" id="KW-1185">Reference proteome</keyword>
<comment type="caution">
    <text evidence="5">The sequence shown here is derived from an EMBL/GenBank/DDBJ whole genome shotgun (WGS) entry which is preliminary data.</text>
</comment>
<keyword evidence="4" id="KW-0812">Transmembrane</keyword>
<reference evidence="5" key="1">
    <citation type="submission" date="2020-06" db="EMBL/GenBank/DDBJ databases">
        <title>Draft genome of Bugula neritina, a colonial animal packing powerful symbionts and potential medicines.</title>
        <authorList>
            <person name="Rayko M."/>
        </authorList>
    </citation>
    <scope>NUCLEOTIDE SEQUENCE [LARGE SCALE GENOMIC DNA]</scope>
    <source>
        <strain evidence="5">Kwan_BN1</strain>
    </source>
</reference>
<dbReference type="Gene3D" id="3.60.20.40">
    <property type="match status" value="1"/>
</dbReference>
<evidence type="ECO:0000313" key="6">
    <source>
        <dbReference type="Proteomes" id="UP000593567"/>
    </source>
</evidence>
<evidence type="ECO:0000313" key="5">
    <source>
        <dbReference type="EMBL" id="KAF6021146.1"/>
    </source>
</evidence>
<evidence type="ECO:0000256" key="3">
    <source>
        <dbReference type="PIRSR" id="PIRSR600101-2"/>
    </source>
</evidence>
<dbReference type="Gene3D" id="1.10.246.130">
    <property type="match status" value="1"/>
</dbReference>
<keyword evidence="4" id="KW-1133">Transmembrane helix</keyword>